<dbReference type="RefSeq" id="WP_191071892.1">
    <property type="nucleotide sequence ID" value="NZ_CP060506.1"/>
</dbReference>
<reference evidence="1 2" key="1">
    <citation type="submission" date="2020-08" db="EMBL/GenBank/DDBJ databases">
        <title>Winkia gen. nov., sp. nov., isolated from faeces of the Anser albifrons in China.</title>
        <authorList>
            <person name="Liu Q."/>
        </authorList>
    </citation>
    <scope>NUCLEOTIDE SEQUENCE [LARGE SCALE GENOMIC DNA]</scope>
    <source>
        <strain evidence="1 2">C62</strain>
    </source>
</reference>
<keyword evidence="2" id="KW-1185">Reference proteome</keyword>
<dbReference type="Proteomes" id="UP000627538">
    <property type="component" value="Unassembled WGS sequence"/>
</dbReference>
<proteinExistence type="predicted"/>
<dbReference type="EMBL" id="JACRUO010000001">
    <property type="protein sequence ID" value="MBD3689872.1"/>
    <property type="molecule type" value="Genomic_DNA"/>
</dbReference>
<accession>A0A8I0KRY5</accession>
<sequence length="109" mass="11802">MVINPAWFVPIAPIGRGEFDTGGRWQETEAGPAFRGLIAPSGAEPDAVSEPATVSLDRLEIYTRETITLDAGARLQIQAGTYAGVWEVEGTPAKWPSGWHIKVRRLTNG</sequence>
<evidence type="ECO:0000313" key="2">
    <source>
        <dbReference type="Proteomes" id="UP000627538"/>
    </source>
</evidence>
<evidence type="ECO:0000313" key="1">
    <source>
        <dbReference type="EMBL" id="MBD3689872.1"/>
    </source>
</evidence>
<name>A0A8I0KRY5_9ACTO</name>
<comment type="caution">
    <text evidence="1">The sequence shown here is derived from an EMBL/GenBank/DDBJ whole genome shotgun (WGS) entry which is preliminary data.</text>
</comment>
<organism evidence="1 2">
    <name type="scientific">Nanchangia anserum</name>
    <dbReference type="NCBI Taxonomy" id="2692125"/>
    <lineage>
        <taxon>Bacteria</taxon>
        <taxon>Bacillati</taxon>
        <taxon>Actinomycetota</taxon>
        <taxon>Actinomycetes</taxon>
        <taxon>Actinomycetales</taxon>
        <taxon>Actinomycetaceae</taxon>
        <taxon>Nanchangia</taxon>
    </lineage>
</organism>
<protein>
    <submittedName>
        <fullName evidence="1">Uncharacterized protein</fullName>
    </submittedName>
</protein>
<dbReference type="AlphaFoldDB" id="A0A8I0KRY5"/>
<gene>
    <name evidence="1" type="ORF">H8R10_06495</name>
</gene>